<feature type="compositionally biased region" description="Polar residues" evidence="7">
    <location>
        <begin position="284"/>
        <end position="301"/>
    </location>
</feature>
<reference evidence="10 11" key="1">
    <citation type="submission" date="2018-12" db="EMBL/GenBank/DDBJ databases">
        <authorList>
            <consortium name="Pathogen Informatics"/>
        </authorList>
    </citation>
    <scope>NUCLEOTIDE SEQUENCE [LARGE SCALE GENOMIC DNA]</scope>
    <source>
        <strain evidence="10 11">NCTC10918</strain>
    </source>
</reference>
<dbReference type="AlphaFoldDB" id="A0A3S4YKT3"/>
<feature type="transmembrane region" description="Helical" evidence="8">
    <location>
        <begin position="338"/>
        <end position="364"/>
    </location>
</feature>
<feature type="transmembrane region" description="Helical" evidence="8">
    <location>
        <begin position="186"/>
        <end position="210"/>
    </location>
</feature>
<keyword evidence="4 8" id="KW-0812">Transmembrane</keyword>
<dbReference type="InterPro" id="IPR005829">
    <property type="entry name" value="Sugar_transporter_CS"/>
</dbReference>
<feature type="transmembrane region" description="Helical" evidence="8">
    <location>
        <begin position="499"/>
        <end position="517"/>
    </location>
</feature>
<dbReference type="EMBL" id="LR134521">
    <property type="protein sequence ID" value="VEJ29626.1"/>
    <property type="molecule type" value="Genomic_DNA"/>
</dbReference>
<keyword evidence="6 8" id="KW-0472">Membrane</keyword>
<evidence type="ECO:0000256" key="8">
    <source>
        <dbReference type="SAM" id="Phobius"/>
    </source>
</evidence>
<evidence type="ECO:0000256" key="1">
    <source>
        <dbReference type="ARBA" id="ARBA00004651"/>
    </source>
</evidence>
<dbReference type="PANTHER" id="PTHR23506">
    <property type="entry name" value="GH10249P"/>
    <property type="match status" value="1"/>
</dbReference>
<dbReference type="InterPro" id="IPR036259">
    <property type="entry name" value="MFS_trans_sf"/>
</dbReference>
<comment type="similarity">
    <text evidence="2">Belongs to the major facilitator superfamily. TCR/Tet family.</text>
</comment>
<feature type="domain" description="Major facilitator superfamily (MFS) profile" evidence="9">
    <location>
        <begin position="95"/>
        <end position="522"/>
    </location>
</feature>
<feature type="transmembrane region" description="Helical" evidence="8">
    <location>
        <begin position="376"/>
        <end position="396"/>
    </location>
</feature>
<evidence type="ECO:0000256" key="3">
    <source>
        <dbReference type="ARBA" id="ARBA00022448"/>
    </source>
</evidence>
<accession>A0A3S4YKT3</accession>
<evidence type="ECO:0000256" key="5">
    <source>
        <dbReference type="ARBA" id="ARBA00022989"/>
    </source>
</evidence>
<keyword evidence="3" id="KW-0813">Transport</keyword>
<dbReference type="CDD" id="cd17325">
    <property type="entry name" value="MFS_MdtG_SLC18_like"/>
    <property type="match status" value="1"/>
</dbReference>
<feature type="transmembrane region" description="Helical" evidence="8">
    <location>
        <begin position="468"/>
        <end position="487"/>
    </location>
</feature>
<keyword evidence="5 8" id="KW-1133">Transmembrane helix</keyword>
<feature type="transmembrane region" description="Helical" evidence="8">
    <location>
        <begin position="98"/>
        <end position="120"/>
    </location>
</feature>
<feature type="transmembrane region" description="Helical" evidence="8">
    <location>
        <begin position="161"/>
        <end position="180"/>
    </location>
</feature>
<name>A0A3S4YKT3_9MICC</name>
<evidence type="ECO:0000259" key="9">
    <source>
        <dbReference type="PROSITE" id="PS50850"/>
    </source>
</evidence>
<feature type="transmembrane region" description="Helical" evidence="8">
    <location>
        <begin position="432"/>
        <end position="456"/>
    </location>
</feature>
<dbReference type="Gene3D" id="1.20.1250.20">
    <property type="entry name" value="MFS general substrate transporter like domains"/>
    <property type="match status" value="1"/>
</dbReference>
<feature type="compositionally biased region" description="Polar residues" evidence="7">
    <location>
        <begin position="28"/>
        <end position="37"/>
    </location>
</feature>
<evidence type="ECO:0000313" key="10">
    <source>
        <dbReference type="EMBL" id="VEJ29626.1"/>
    </source>
</evidence>
<feature type="region of interest" description="Disordered" evidence="7">
    <location>
        <begin position="284"/>
        <end position="320"/>
    </location>
</feature>
<organism evidence="10 11">
    <name type="scientific">Rothia dentocariosa</name>
    <dbReference type="NCBI Taxonomy" id="2047"/>
    <lineage>
        <taxon>Bacteria</taxon>
        <taxon>Bacillati</taxon>
        <taxon>Actinomycetota</taxon>
        <taxon>Actinomycetes</taxon>
        <taxon>Micrococcales</taxon>
        <taxon>Micrococcaceae</taxon>
        <taxon>Rothia</taxon>
    </lineage>
</organism>
<comment type="subcellular location">
    <subcellularLocation>
        <location evidence="1">Cell membrane</location>
        <topology evidence="1">Multi-pass membrane protein</topology>
    </subcellularLocation>
</comment>
<evidence type="ECO:0000256" key="4">
    <source>
        <dbReference type="ARBA" id="ARBA00022692"/>
    </source>
</evidence>
<feature type="compositionally biased region" description="Polar residues" evidence="7">
    <location>
        <begin position="8"/>
        <end position="21"/>
    </location>
</feature>
<feature type="transmembrane region" description="Helical" evidence="8">
    <location>
        <begin position="222"/>
        <end position="244"/>
    </location>
</feature>
<dbReference type="Proteomes" id="UP000270988">
    <property type="component" value="Chromosome"/>
</dbReference>
<dbReference type="PROSITE" id="PS00216">
    <property type="entry name" value="SUGAR_TRANSPORT_1"/>
    <property type="match status" value="1"/>
</dbReference>
<evidence type="ECO:0000256" key="2">
    <source>
        <dbReference type="ARBA" id="ARBA00007520"/>
    </source>
</evidence>
<dbReference type="GO" id="GO:0022857">
    <property type="term" value="F:transmembrane transporter activity"/>
    <property type="evidence" value="ECO:0007669"/>
    <property type="project" value="InterPro"/>
</dbReference>
<evidence type="ECO:0000256" key="7">
    <source>
        <dbReference type="SAM" id="MobiDB-lite"/>
    </source>
</evidence>
<feature type="region of interest" description="Disordered" evidence="7">
    <location>
        <begin position="1"/>
        <end position="39"/>
    </location>
</feature>
<dbReference type="PANTHER" id="PTHR23506:SF23">
    <property type="entry name" value="GH10249P"/>
    <property type="match status" value="1"/>
</dbReference>
<dbReference type="InterPro" id="IPR050930">
    <property type="entry name" value="MFS_Vesicular_Transporter"/>
</dbReference>
<protein>
    <submittedName>
        <fullName evidence="10">Metal-tetracycline/H(+) antiporter</fullName>
    </submittedName>
</protein>
<dbReference type="PRINTS" id="PR01035">
    <property type="entry name" value="TCRTETA"/>
</dbReference>
<feature type="transmembrane region" description="Helical" evidence="8">
    <location>
        <begin position="126"/>
        <end position="149"/>
    </location>
</feature>
<dbReference type="PROSITE" id="PS50850">
    <property type="entry name" value="MFS"/>
    <property type="match status" value="1"/>
</dbReference>
<dbReference type="InterPro" id="IPR001958">
    <property type="entry name" value="Tet-R_TetA/multi-R_MdtG-like"/>
</dbReference>
<proteinExistence type="inferred from homology"/>
<dbReference type="GO" id="GO:0005886">
    <property type="term" value="C:plasma membrane"/>
    <property type="evidence" value="ECO:0007669"/>
    <property type="project" value="UniProtKB-SubCell"/>
</dbReference>
<dbReference type="SUPFAM" id="SSF103473">
    <property type="entry name" value="MFS general substrate transporter"/>
    <property type="match status" value="1"/>
</dbReference>
<gene>
    <name evidence="10" type="primary">tetA</name>
    <name evidence="10" type="ORF">NCTC10918_00888</name>
</gene>
<dbReference type="Pfam" id="PF07690">
    <property type="entry name" value="MFS_1"/>
    <property type="match status" value="1"/>
</dbReference>
<dbReference type="STRING" id="762948.HMPREF0733_12125"/>
<evidence type="ECO:0000313" key="11">
    <source>
        <dbReference type="Proteomes" id="UP000270988"/>
    </source>
</evidence>
<dbReference type="InterPro" id="IPR011701">
    <property type="entry name" value="MFS"/>
</dbReference>
<dbReference type="InterPro" id="IPR020846">
    <property type="entry name" value="MFS_dom"/>
</dbReference>
<feature type="transmembrane region" description="Helical" evidence="8">
    <location>
        <begin position="408"/>
        <end position="426"/>
    </location>
</feature>
<sequence length="534" mass="55487">MTPHEHNAQSQGSSPAETQQDTGKKEPSNTGSTQQCTPDYMSAATGAIPIVSPGADAIASATIEDESGRRIQLTKADEAEGAPPETPAKTRIPTGLKVLIAASFMIALGYGLVAPVLPSFARSFNVGVAATTIVVSALAAMRLVFAPGAGKLISRFGERPIYTCGMVIVAVSSFVNAAAWDYWVLLASRAFAGIGSVMFTVSAMGLLVRLAPSHMRGRVSGYYATAFLLGNIMGPVVGGALSGLGMRLPFALYGCSLLVAGAIVWFMMPPADQIDAEREAYSLPTQHDTGSNASPDTNDASATDVPASGKESPRQKPPMPATMTVRQALKFTNYRSALFTNFTIGWAVLGIQSSLIPLLAAYLATGGDASRAPEGTVLASTVMAVGSLANALTQTVSGRLSDNLGRRIMIFIGLLIAGTAISTIGISSAPWMLVALIVGMGAGAALITPSLQASVADVIGSKRDGAPVLATFQMHSDFGMILGPLLAGTVADTWGFTPAFMLCGGLLLAASLTWLPFRTPHWPRELADENYTGR</sequence>
<evidence type="ECO:0000256" key="6">
    <source>
        <dbReference type="ARBA" id="ARBA00023136"/>
    </source>
</evidence>
<feature type="transmembrane region" description="Helical" evidence="8">
    <location>
        <begin position="250"/>
        <end position="268"/>
    </location>
</feature>